<organism evidence="3 4">
    <name type="scientific">Hevea brasiliensis</name>
    <name type="common">Para rubber tree</name>
    <name type="synonym">Siphonia brasiliensis</name>
    <dbReference type="NCBI Taxonomy" id="3981"/>
    <lineage>
        <taxon>Eukaryota</taxon>
        <taxon>Viridiplantae</taxon>
        <taxon>Streptophyta</taxon>
        <taxon>Embryophyta</taxon>
        <taxon>Tracheophyta</taxon>
        <taxon>Spermatophyta</taxon>
        <taxon>Magnoliopsida</taxon>
        <taxon>eudicotyledons</taxon>
        <taxon>Gunneridae</taxon>
        <taxon>Pentapetalae</taxon>
        <taxon>rosids</taxon>
        <taxon>fabids</taxon>
        <taxon>Malpighiales</taxon>
        <taxon>Euphorbiaceae</taxon>
        <taxon>Crotonoideae</taxon>
        <taxon>Micrandreae</taxon>
        <taxon>Hevea</taxon>
    </lineage>
</organism>
<dbReference type="PANTHER" id="PTHR36245">
    <property type="entry name" value="GLYCINE-RICH PROTEIN DOT1-LIKE"/>
    <property type="match status" value="1"/>
</dbReference>
<feature type="chain" id="PRO_5045789416" description="Glycine-rich protein" evidence="2">
    <location>
        <begin position="23"/>
        <end position="156"/>
    </location>
</feature>
<evidence type="ECO:0000313" key="3">
    <source>
        <dbReference type="EMBL" id="KAJ9188657.1"/>
    </source>
</evidence>
<evidence type="ECO:0008006" key="5">
    <source>
        <dbReference type="Google" id="ProtNLM"/>
    </source>
</evidence>
<name>A0ABQ9N805_HEVBR</name>
<evidence type="ECO:0000256" key="1">
    <source>
        <dbReference type="SAM" id="MobiDB-lite"/>
    </source>
</evidence>
<feature type="signal peptide" evidence="2">
    <location>
        <begin position="1"/>
        <end position="22"/>
    </location>
</feature>
<evidence type="ECO:0000313" key="4">
    <source>
        <dbReference type="Proteomes" id="UP001174677"/>
    </source>
</evidence>
<accession>A0ABQ9N805</accession>
<sequence length="156" mass="16585">MGFKKLGLFFLVIILFQVHLHAHPLQNNTSTATTAFHQEPNATDQKISRAKKMIGKFEVAEGQERLVSVDRRGGGGGGGHGSHSMGSRAHGGEVNGNGDTGYRHGATVVPLYAAGAMNHHQNNHRNRGSNEGCPNHAGSSYLVLAALAACLLKYFA</sequence>
<gene>
    <name evidence="3" type="ORF">P3X46_000032</name>
</gene>
<keyword evidence="2" id="KW-0732">Signal</keyword>
<dbReference type="EMBL" id="JARPOI010000001">
    <property type="protein sequence ID" value="KAJ9188657.1"/>
    <property type="molecule type" value="Genomic_DNA"/>
</dbReference>
<protein>
    <recommendedName>
        <fullName evidence="5">Glycine-rich protein</fullName>
    </recommendedName>
</protein>
<keyword evidence="4" id="KW-1185">Reference proteome</keyword>
<dbReference type="Proteomes" id="UP001174677">
    <property type="component" value="Chromosome 1"/>
</dbReference>
<comment type="caution">
    <text evidence="3">The sequence shown here is derived from an EMBL/GenBank/DDBJ whole genome shotgun (WGS) entry which is preliminary data.</text>
</comment>
<reference evidence="3" key="1">
    <citation type="journal article" date="2023" name="Plant Biotechnol. J.">
        <title>Chromosome-level wild Hevea brasiliensis genome provides new tools for genomic-assisted breeding and valuable loci to elevate rubber yield.</title>
        <authorList>
            <person name="Cheng H."/>
            <person name="Song X."/>
            <person name="Hu Y."/>
            <person name="Wu T."/>
            <person name="Yang Q."/>
            <person name="An Z."/>
            <person name="Feng S."/>
            <person name="Deng Z."/>
            <person name="Wu W."/>
            <person name="Zeng X."/>
            <person name="Tu M."/>
            <person name="Wang X."/>
            <person name="Huang H."/>
        </authorList>
    </citation>
    <scope>NUCLEOTIDE SEQUENCE</scope>
    <source>
        <strain evidence="3">MT/VB/25A 57/8</strain>
    </source>
</reference>
<proteinExistence type="predicted"/>
<dbReference type="PANTHER" id="PTHR36245:SF5">
    <property type="entry name" value="GLYCINE-RICH PROTEIN DOT1-LIKE"/>
    <property type="match status" value="1"/>
</dbReference>
<feature type="region of interest" description="Disordered" evidence="1">
    <location>
        <begin position="70"/>
        <end position="100"/>
    </location>
</feature>
<evidence type="ECO:0000256" key="2">
    <source>
        <dbReference type="SAM" id="SignalP"/>
    </source>
</evidence>